<dbReference type="PANTHER" id="PTHR39596">
    <property type="match status" value="1"/>
</dbReference>
<dbReference type="EMBL" id="JPOX01000005">
    <property type="protein sequence ID" value="KFX51372.1"/>
    <property type="molecule type" value="Genomic_DNA"/>
</dbReference>
<evidence type="ECO:0000313" key="1">
    <source>
        <dbReference type="EMBL" id="KFX51372.1"/>
    </source>
</evidence>
<protein>
    <submittedName>
        <fullName evidence="1">Vegetative incompatibility protein HET-E-1</fullName>
    </submittedName>
</protein>
<sequence>MERNDLAGLYSYTLPVSLGEQFFTMNHVPKPLYAVDSSIDVPLLDVIPYDLLEFSSFPHRHGFAKDGTIDFEGHTEEDLAKLLQSWLYFGLLGELTRGLVDISLFSRPFDEAETQVVLNSHALETILDARQASLDSLSKDGRKEASKIALECIKNGLHWSEVFDNHPKSNREPIPTILLSVKVLITTLLYLTCKDWESLEGRLCPLDPTYPGNDPPSPAGKVLIRKMQEAGWCRFRLADICRRYNYALLYHLLQTKLPEDPLKSTRRSTFLDMLQMTAVVVMWKLPLTRYLSGLRDFGPNLFNGFSFLDPLKLPIGLYKAWRAEDAPPLFWLDTLCIPVNDKAVRRDAICLMGMIYGGATQVVVLDLAIQRMNFDSDNIPAVLSYLPSSAWLSRCWTLQEGSLGSRCSVQTAKRAINPFSAKFRIDIFAYERQSCDTQPTGVIASMFRTEFISTDRANFAEVWNAISTRSATKQYDKFAIFASLLRFNTHFIMGLTSHANQMRAMIYSLDDVPVSIFYNKGPRERSNEVHKDRWLPTLPTGSHLTLTPTVKNLPKSFEISSVQTEDKPVGPFLLELESPIPPNCQSLILISHSSSRKHHVKMHRSPDDKLDPRSYQGTCFLLEGDVASGSARGACFQITKKSFGPRSDDPVVRSKPSTMTHQ</sequence>
<comment type="caution">
    <text evidence="1">The sequence shown here is derived from an EMBL/GenBank/DDBJ whole genome shotgun (WGS) entry which is preliminary data.</text>
</comment>
<accession>A0A093VFP2</accession>
<gene>
    <name evidence="1" type="ORF">GQ26_0051850</name>
</gene>
<reference evidence="1" key="1">
    <citation type="journal article" date="2014" name="PLoS Genet.">
        <title>Signature Gene Expression Reveals Novel Clues to the Molecular Mechanisms of Dimorphic Transition in Penicillium marneffei.</title>
        <authorList>
            <person name="Yang E."/>
            <person name="Wang G."/>
            <person name="Cai J."/>
            <person name="Woo P.C."/>
            <person name="Lau S.K."/>
            <person name="Yuen K.-Y."/>
            <person name="Chow W.-N."/>
            <person name="Lin X."/>
        </authorList>
    </citation>
    <scope>NUCLEOTIDE SEQUENCE [LARGE SCALE GENOMIC DNA]</scope>
    <source>
        <strain evidence="1">PM1</strain>
    </source>
</reference>
<organism evidence="1">
    <name type="scientific">Talaromyces marneffei PM1</name>
    <dbReference type="NCBI Taxonomy" id="1077442"/>
    <lineage>
        <taxon>Eukaryota</taxon>
        <taxon>Fungi</taxon>
        <taxon>Dikarya</taxon>
        <taxon>Ascomycota</taxon>
        <taxon>Pezizomycotina</taxon>
        <taxon>Eurotiomycetes</taxon>
        <taxon>Eurotiomycetidae</taxon>
        <taxon>Eurotiales</taxon>
        <taxon>Trichocomaceae</taxon>
        <taxon>Talaromyces</taxon>
        <taxon>Talaromyces sect. Talaromyces</taxon>
    </lineage>
</organism>
<name>A0A093VFP2_TALMA</name>
<dbReference type="AlphaFoldDB" id="A0A093VFP2"/>
<proteinExistence type="predicted"/>
<dbReference type="PANTHER" id="PTHR39596:SF2">
    <property type="entry name" value="HET DOMAIN PROTEIN (AFU_ORTHOLOGUE AFUA_1G17550)-RELATED"/>
    <property type="match status" value="1"/>
</dbReference>